<gene>
    <name evidence="3" type="ORF">SLOPH_280</name>
</gene>
<sequence>MDQTQLSQYISKFDEKQENKSIEIKKKAESLKIKVNNLESDMIQFAFDKIEKDKKKFCAEHKELFDEPPDKIYVHIDLDSFFASVEMLDKPEYRQNPVGVGSMYMLSTCNYEARKYGIKSGMPGYIALQLCPELIIIPPNGKKYTYYSNIVMSIFKKYDDYLEIYSIDEASLSFDTKQFSKALDLLKEKNINTENAHFNFPGVEFLVENIRKEVKEKTKLTVSAGISVSRGLAKLCTGINKPDGQFTLNKNIQKFLEDMPIIKINGIGKRMNQLLNIVLDIKTIKDLKSKLHFIYLLFGGRTFYHIFRLCYGFTSHDSTKSHANKERLTVGREISFKPTNDYKELCHILWDSIKKLNERMLFANVEATSISIKIKHDDFSVTQKQRKTKNILSIENMYNISLELFNKIFNPKKNL</sequence>
<dbReference type="Gene3D" id="3.30.1490.100">
    <property type="entry name" value="DNA polymerase, Y-family, little finger domain"/>
    <property type="match status" value="1"/>
</dbReference>
<dbReference type="Gene3D" id="3.40.1170.60">
    <property type="match status" value="1"/>
</dbReference>
<reference evidence="4" key="1">
    <citation type="journal article" date="2013" name="PLoS Genet.">
        <title>The genome of Spraguea lophii and the basis of host-microsporidian interactions.</title>
        <authorList>
            <person name="Campbell S.E."/>
            <person name="Williams T.A."/>
            <person name="Yousuf A."/>
            <person name="Soanes D.M."/>
            <person name="Paszkiewicz K.H."/>
            <person name="Williams B.A.P."/>
        </authorList>
    </citation>
    <scope>NUCLEOTIDE SEQUENCE [LARGE SCALE GENOMIC DNA]</scope>
    <source>
        <strain evidence="4">42_110</strain>
    </source>
</reference>
<dbReference type="GO" id="GO:0003684">
    <property type="term" value="F:damaged DNA binding"/>
    <property type="evidence" value="ECO:0007669"/>
    <property type="project" value="InterPro"/>
</dbReference>
<dbReference type="InterPro" id="IPR043502">
    <property type="entry name" value="DNA/RNA_pol_sf"/>
</dbReference>
<keyword evidence="4" id="KW-1185">Reference proteome</keyword>
<dbReference type="SUPFAM" id="SSF100879">
    <property type="entry name" value="Lesion bypass DNA polymerase (Y-family), little finger domain"/>
    <property type="match status" value="1"/>
</dbReference>
<dbReference type="InterPro" id="IPR043128">
    <property type="entry name" value="Rev_trsase/Diguanyl_cyclase"/>
</dbReference>
<dbReference type="Pfam" id="PF00817">
    <property type="entry name" value="IMS"/>
    <property type="match status" value="1"/>
</dbReference>
<dbReference type="InterPro" id="IPR036775">
    <property type="entry name" value="DNA_pol_Y-fam_lit_finger_sf"/>
</dbReference>
<dbReference type="GO" id="GO:0005634">
    <property type="term" value="C:nucleus"/>
    <property type="evidence" value="ECO:0007669"/>
    <property type="project" value="TreeGrafter"/>
</dbReference>
<dbReference type="EMBL" id="ATCN01000506">
    <property type="protein sequence ID" value="EPR78881.1"/>
    <property type="molecule type" value="Genomic_DNA"/>
</dbReference>
<dbReference type="FunCoup" id="S7W7T3">
    <property type="interactions" value="53"/>
</dbReference>
<dbReference type="InterPro" id="IPR050116">
    <property type="entry name" value="DNA_polymerase-Y"/>
</dbReference>
<feature type="domain" description="UmuC" evidence="2">
    <location>
        <begin position="73"/>
        <end position="268"/>
    </location>
</feature>
<dbReference type="AlphaFoldDB" id="S7W7T3"/>
<name>S7W7T3_SPRLO</name>
<dbReference type="GO" id="GO:0006281">
    <property type="term" value="P:DNA repair"/>
    <property type="evidence" value="ECO:0007669"/>
    <property type="project" value="InterPro"/>
</dbReference>
<dbReference type="HOGENOM" id="CLU_012348_11_4_1"/>
<accession>S7W7T3</accession>
<evidence type="ECO:0000313" key="4">
    <source>
        <dbReference type="Proteomes" id="UP000014978"/>
    </source>
</evidence>
<dbReference type="OrthoDB" id="1747274at2759"/>
<dbReference type="InParanoid" id="S7W7T3"/>
<evidence type="ECO:0000256" key="1">
    <source>
        <dbReference type="ARBA" id="ARBA00016178"/>
    </source>
</evidence>
<dbReference type="PROSITE" id="PS50173">
    <property type="entry name" value="UMUC"/>
    <property type="match status" value="1"/>
</dbReference>
<dbReference type="GO" id="GO:0003887">
    <property type="term" value="F:DNA-directed DNA polymerase activity"/>
    <property type="evidence" value="ECO:0007669"/>
    <property type="project" value="InterPro"/>
</dbReference>
<organism evidence="3 4">
    <name type="scientific">Spraguea lophii (strain 42_110)</name>
    <name type="common">Microsporidian parasite</name>
    <dbReference type="NCBI Taxonomy" id="1358809"/>
    <lineage>
        <taxon>Eukaryota</taxon>
        <taxon>Fungi</taxon>
        <taxon>Fungi incertae sedis</taxon>
        <taxon>Microsporidia</taxon>
        <taxon>Spragueidae</taxon>
        <taxon>Spraguea</taxon>
    </lineage>
</organism>
<evidence type="ECO:0000313" key="3">
    <source>
        <dbReference type="EMBL" id="EPR78881.1"/>
    </source>
</evidence>
<dbReference type="STRING" id="1358809.S7W7T3"/>
<dbReference type="InterPro" id="IPR001126">
    <property type="entry name" value="UmuC"/>
</dbReference>
<dbReference type="InterPro" id="IPR017961">
    <property type="entry name" value="DNA_pol_Y-fam_little_finger"/>
</dbReference>
<dbReference type="PANTHER" id="PTHR11076">
    <property type="entry name" value="DNA REPAIR POLYMERASE UMUC / TRANSFERASE FAMILY MEMBER"/>
    <property type="match status" value="1"/>
</dbReference>
<dbReference type="InterPro" id="IPR022880">
    <property type="entry name" value="DNApol_IV"/>
</dbReference>
<dbReference type="OMA" id="YFYWIAR"/>
<dbReference type="Gene3D" id="1.10.150.20">
    <property type="entry name" value="5' to 3' exonuclease, C-terminal subdomain"/>
    <property type="match status" value="1"/>
</dbReference>
<dbReference type="FunFam" id="3.40.1170.60:FF:000012">
    <property type="entry name" value="Putative DNA-directed polymerase kappa"/>
    <property type="match status" value="1"/>
</dbReference>
<evidence type="ECO:0000259" key="2">
    <source>
        <dbReference type="PROSITE" id="PS50173"/>
    </source>
</evidence>
<dbReference type="Pfam" id="PF11799">
    <property type="entry name" value="IMS_C"/>
    <property type="match status" value="1"/>
</dbReference>
<dbReference type="Gene3D" id="3.30.70.270">
    <property type="match status" value="1"/>
</dbReference>
<dbReference type="GO" id="GO:0042276">
    <property type="term" value="P:error-prone translesion synthesis"/>
    <property type="evidence" value="ECO:0007669"/>
    <property type="project" value="TreeGrafter"/>
</dbReference>
<dbReference type="CDD" id="cd03586">
    <property type="entry name" value="PolY_Pol_IV_kappa"/>
    <property type="match status" value="1"/>
</dbReference>
<dbReference type="SUPFAM" id="SSF56672">
    <property type="entry name" value="DNA/RNA polymerases"/>
    <property type="match status" value="1"/>
</dbReference>
<dbReference type="PANTHER" id="PTHR11076:SF33">
    <property type="entry name" value="DNA POLYMERASE KAPPA"/>
    <property type="match status" value="1"/>
</dbReference>
<proteinExistence type="predicted"/>
<dbReference type="VEuPathDB" id="MicrosporidiaDB:SLOPH_280"/>
<comment type="caution">
    <text evidence="3">The sequence shown here is derived from an EMBL/GenBank/DDBJ whole genome shotgun (WGS) entry which is preliminary data.</text>
</comment>
<dbReference type="Proteomes" id="UP000014978">
    <property type="component" value="Unassembled WGS sequence"/>
</dbReference>
<protein>
    <recommendedName>
        <fullName evidence="1">DNA polymerase kappa</fullName>
    </recommendedName>
</protein>
<dbReference type="GO" id="GO:0070987">
    <property type="term" value="P:error-free translesion synthesis"/>
    <property type="evidence" value="ECO:0007669"/>
    <property type="project" value="UniProtKB-ARBA"/>
</dbReference>